<evidence type="ECO:0000259" key="2">
    <source>
        <dbReference type="PROSITE" id="PS50213"/>
    </source>
</evidence>
<accession>A0A9P4G7U4</accession>
<evidence type="ECO:0000313" key="3">
    <source>
        <dbReference type="EMBL" id="KAF1840522.1"/>
    </source>
</evidence>
<organism evidence="3 4">
    <name type="scientific">Cucurbitaria berberidis CBS 394.84</name>
    <dbReference type="NCBI Taxonomy" id="1168544"/>
    <lineage>
        <taxon>Eukaryota</taxon>
        <taxon>Fungi</taxon>
        <taxon>Dikarya</taxon>
        <taxon>Ascomycota</taxon>
        <taxon>Pezizomycotina</taxon>
        <taxon>Dothideomycetes</taxon>
        <taxon>Pleosporomycetidae</taxon>
        <taxon>Pleosporales</taxon>
        <taxon>Pleosporineae</taxon>
        <taxon>Cucurbitariaceae</taxon>
        <taxon>Cucurbitaria</taxon>
    </lineage>
</organism>
<evidence type="ECO:0000256" key="1">
    <source>
        <dbReference type="SAM" id="SignalP"/>
    </source>
</evidence>
<dbReference type="PANTHER" id="PTHR36839:SF1">
    <property type="entry name" value="METALLO-BETA-LACTAMASE FAMILY PROTEIN (AFU_ORTHOLOGUE AFUA_5G12770)"/>
    <property type="match status" value="1"/>
</dbReference>
<dbReference type="AlphaFoldDB" id="A0A9P4G7U4"/>
<dbReference type="RefSeq" id="XP_040783085.1">
    <property type="nucleotide sequence ID" value="XM_040935340.1"/>
</dbReference>
<dbReference type="InterPro" id="IPR036866">
    <property type="entry name" value="RibonucZ/Hydroxyglut_hydro"/>
</dbReference>
<dbReference type="PANTHER" id="PTHR36839">
    <property type="entry name" value="METALLO-BETA-LACTAMASE FAMILY PROTEIN (AFU_ORTHOLOGUE AFUA_5G12770)"/>
    <property type="match status" value="1"/>
</dbReference>
<gene>
    <name evidence="3" type="ORF">K460DRAFT_381305</name>
</gene>
<dbReference type="Gene3D" id="2.30.180.10">
    <property type="entry name" value="FAS1 domain"/>
    <property type="match status" value="1"/>
</dbReference>
<dbReference type="OrthoDB" id="17458at2759"/>
<dbReference type="SUPFAM" id="SSF56281">
    <property type="entry name" value="Metallo-hydrolase/oxidoreductase"/>
    <property type="match status" value="1"/>
</dbReference>
<feature type="signal peptide" evidence="1">
    <location>
        <begin position="1"/>
        <end position="24"/>
    </location>
</feature>
<name>A0A9P4G7U4_9PLEO</name>
<dbReference type="Gene3D" id="3.60.15.10">
    <property type="entry name" value="Ribonuclease Z/Hydroxyacylglutathione hydrolase-like"/>
    <property type="match status" value="1"/>
</dbReference>
<dbReference type="InterPro" id="IPR000782">
    <property type="entry name" value="FAS1_domain"/>
</dbReference>
<dbReference type="SUPFAM" id="SSF82153">
    <property type="entry name" value="FAS1 domain"/>
    <property type="match status" value="1"/>
</dbReference>
<dbReference type="EMBL" id="ML976620">
    <property type="protein sequence ID" value="KAF1840522.1"/>
    <property type="molecule type" value="Genomic_DNA"/>
</dbReference>
<feature type="chain" id="PRO_5040202191" description="FAS1 domain-containing protein" evidence="1">
    <location>
        <begin position="25"/>
        <end position="527"/>
    </location>
</feature>
<evidence type="ECO:0000313" key="4">
    <source>
        <dbReference type="Proteomes" id="UP000800039"/>
    </source>
</evidence>
<dbReference type="PROSITE" id="PS51257">
    <property type="entry name" value="PROKAR_LIPOPROTEIN"/>
    <property type="match status" value="1"/>
</dbReference>
<dbReference type="PROSITE" id="PS50213">
    <property type="entry name" value="FAS1"/>
    <property type="match status" value="1"/>
</dbReference>
<keyword evidence="1" id="KW-0732">Signal</keyword>
<proteinExistence type="predicted"/>
<keyword evidence="4" id="KW-1185">Reference proteome</keyword>
<sequence length="527" mass="58564">MKPGAFVAYPVATICLILACSAESRPFDSIVKSFNVLSEQSPLREYIMAKPEGQVSAGVIISDVIGKTQNIAIFSGLTRDIDAVSGRLDDAASNATVLAPDNSIMRDLKRKPWEDPEDYKSFGENAYGGSSGEDRARKNLERFVQRHIVPESPWEEGKKVKTLAGNEIWWESKDGQKKIQPGDVEVTSIADKVANGEIWILGGSLHTLRPESSNMTFEPSDLAVCETCGTQYDVPLSEHPITCRVCDDPRQYVPASGQSWTSLHKEKDLQKNTFETDEHDSRIHYITTRPLTPAELPPGLSDSTTSRKQLGIGERAILLQTSSGNVLWDLIAFIDQATIDFINQRGGLKAIVISHPHFYTTHLEWAEIFNCPVFVNKDDSEWLNREDKAGCRKSVQGVTEIGEVNGEVKFIQAGGHFDGSSFLLWEKKLFIADTMMSVPSGFINAHRVPDTVSFSFMWSYPNMVPLPPTKVHGIWKALKPFEFDSTYGGFPGQYLTRPDLKAQVLESMKLFLKGAGHEKAGVYEETL</sequence>
<reference evidence="3" key="1">
    <citation type="submission" date="2020-01" db="EMBL/GenBank/DDBJ databases">
        <authorList>
            <consortium name="DOE Joint Genome Institute"/>
            <person name="Haridas S."/>
            <person name="Albert R."/>
            <person name="Binder M."/>
            <person name="Bloem J."/>
            <person name="Labutti K."/>
            <person name="Salamov A."/>
            <person name="Andreopoulos B."/>
            <person name="Baker S.E."/>
            <person name="Barry K."/>
            <person name="Bills G."/>
            <person name="Bluhm B.H."/>
            <person name="Cannon C."/>
            <person name="Castanera R."/>
            <person name="Culley D.E."/>
            <person name="Daum C."/>
            <person name="Ezra D."/>
            <person name="Gonzalez J.B."/>
            <person name="Henrissat B."/>
            <person name="Kuo A."/>
            <person name="Liang C."/>
            <person name="Lipzen A."/>
            <person name="Lutzoni F."/>
            <person name="Magnuson J."/>
            <person name="Mondo S."/>
            <person name="Nolan M."/>
            <person name="Ohm R."/>
            <person name="Pangilinan J."/>
            <person name="Park H.-J."/>
            <person name="Ramirez L."/>
            <person name="Alfaro M."/>
            <person name="Sun H."/>
            <person name="Tritt A."/>
            <person name="Yoshinaga Y."/>
            <person name="Zwiers L.-H."/>
            <person name="Turgeon B.G."/>
            <person name="Goodwin S.B."/>
            <person name="Spatafora J.W."/>
            <person name="Crous P.W."/>
            <person name="Grigoriev I.V."/>
        </authorList>
    </citation>
    <scope>NUCLEOTIDE SEQUENCE</scope>
    <source>
        <strain evidence="3">CBS 394.84</strain>
    </source>
</reference>
<protein>
    <recommendedName>
        <fullName evidence="2">FAS1 domain-containing protein</fullName>
    </recommendedName>
</protein>
<comment type="caution">
    <text evidence="3">The sequence shown here is derived from an EMBL/GenBank/DDBJ whole genome shotgun (WGS) entry which is preliminary data.</text>
</comment>
<dbReference type="InterPro" id="IPR036378">
    <property type="entry name" value="FAS1_dom_sf"/>
</dbReference>
<feature type="domain" description="FAS1" evidence="2">
    <location>
        <begin position="58"/>
        <end position="205"/>
    </location>
</feature>
<dbReference type="GeneID" id="63852591"/>
<dbReference type="Proteomes" id="UP000800039">
    <property type="component" value="Unassembled WGS sequence"/>
</dbReference>